<evidence type="ECO:0000313" key="1">
    <source>
        <dbReference type="EMBL" id="CAB4122282.1"/>
    </source>
</evidence>
<gene>
    <name evidence="1" type="ORF">UFOVP36_16</name>
</gene>
<name>A0A6J5KM97_9CAUD</name>
<sequence>MTLKDQLDAATDRFDRAMVDRSRAIRALARADQIWGEALTEIWRLHSLLGKGYEGKNEG</sequence>
<organism evidence="1">
    <name type="scientific">uncultured Caudovirales phage</name>
    <dbReference type="NCBI Taxonomy" id="2100421"/>
    <lineage>
        <taxon>Viruses</taxon>
        <taxon>Duplodnaviria</taxon>
        <taxon>Heunggongvirae</taxon>
        <taxon>Uroviricota</taxon>
        <taxon>Caudoviricetes</taxon>
        <taxon>Peduoviridae</taxon>
        <taxon>Maltschvirus</taxon>
        <taxon>Maltschvirus maltsch</taxon>
    </lineage>
</organism>
<dbReference type="EMBL" id="LR796164">
    <property type="protein sequence ID" value="CAB4122282.1"/>
    <property type="molecule type" value="Genomic_DNA"/>
</dbReference>
<reference evidence="1" key="1">
    <citation type="submission" date="2020-04" db="EMBL/GenBank/DDBJ databases">
        <authorList>
            <person name="Chiriac C."/>
            <person name="Salcher M."/>
            <person name="Ghai R."/>
            <person name="Kavagutti S V."/>
        </authorList>
    </citation>
    <scope>NUCLEOTIDE SEQUENCE</scope>
</reference>
<proteinExistence type="predicted"/>
<accession>A0A6J5KM97</accession>
<protein>
    <submittedName>
        <fullName evidence="1">Uncharacterized protein</fullName>
    </submittedName>
</protein>